<evidence type="ECO:0000259" key="2">
    <source>
        <dbReference type="Pfam" id="PF01551"/>
    </source>
</evidence>
<protein>
    <submittedName>
        <fullName evidence="3">Peptidase M23</fullName>
    </submittedName>
</protein>
<keyword evidence="4" id="KW-1185">Reference proteome</keyword>
<dbReference type="InterPro" id="IPR050570">
    <property type="entry name" value="Cell_wall_metabolism_enzyme"/>
</dbReference>
<name>A0ABY0AGJ9_THESC</name>
<dbReference type="InterPro" id="IPR016047">
    <property type="entry name" value="M23ase_b-sheet_dom"/>
</dbReference>
<dbReference type="Proteomes" id="UP000287962">
    <property type="component" value="Unassembled WGS sequence"/>
</dbReference>
<dbReference type="InterPro" id="IPR011055">
    <property type="entry name" value="Dup_hybrid_motif"/>
</dbReference>
<dbReference type="RefSeq" id="WP_126165259.1">
    <property type="nucleotide sequence ID" value="NZ_PELO01000300.1"/>
</dbReference>
<feature type="transmembrane region" description="Helical" evidence="1">
    <location>
        <begin position="52"/>
        <end position="74"/>
    </location>
</feature>
<dbReference type="EMBL" id="PEML01000281">
    <property type="protein sequence ID" value="RTI06162.1"/>
    <property type="molecule type" value="Genomic_DNA"/>
</dbReference>
<feature type="domain" description="M23ase beta-sheet core" evidence="2">
    <location>
        <begin position="186"/>
        <end position="277"/>
    </location>
</feature>
<gene>
    <name evidence="3" type="ORF">CSW25_09480</name>
</gene>
<dbReference type="CDD" id="cd12797">
    <property type="entry name" value="M23_peptidase"/>
    <property type="match status" value="1"/>
</dbReference>
<dbReference type="Pfam" id="PF01551">
    <property type="entry name" value="Peptidase_M23"/>
    <property type="match status" value="1"/>
</dbReference>
<keyword evidence="1" id="KW-0812">Transmembrane</keyword>
<evidence type="ECO:0000313" key="3">
    <source>
        <dbReference type="EMBL" id="RTI06162.1"/>
    </source>
</evidence>
<accession>A0ABY0AGJ9</accession>
<evidence type="ECO:0000313" key="4">
    <source>
        <dbReference type="Proteomes" id="UP000287962"/>
    </source>
</evidence>
<keyword evidence="1" id="KW-1133">Transmembrane helix</keyword>
<sequence>MLAAKKDKVVKILKKAIELYTPVALLFLLLSQLPSSPNNPFLGPFKEVALPFLSWFAFWTAPVFLLAWLALLVLDRTEGYTFLIELPTLLSPVVWLTVLAQATGETLNRLRFWRNLPTPRTYRPQGAYRLPFQGFWLVANGGPDPETSHSWGILGQRYAYDFVIKDSQGKTYRTHGRRPEDYYAFGAPLLAPADGVVVRVQNRHRDCPWPGFLDPFAWSILGNYVLIRHGEREYSLLAHLKRGSVRVKPGQWVRAGEVVGECGNSGHSTEPHLHFQFLDRPNVFLGLSLPIPFTGFLRRKEDGSLEATPLGFPIRGEEVAPSEQGLGR</sequence>
<organism evidence="3 4">
    <name type="scientific">Thermus scotoductus</name>
    <dbReference type="NCBI Taxonomy" id="37636"/>
    <lineage>
        <taxon>Bacteria</taxon>
        <taxon>Thermotogati</taxon>
        <taxon>Deinococcota</taxon>
        <taxon>Deinococci</taxon>
        <taxon>Thermales</taxon>
        <taxon>Thermaceae</taxon>
        <taxon>Thermus</taxon>
    </lineage>
</organism>
<reference evidence="3 4" key="1">
    <citation type="journal article" date="2019" name="Extremophiles">
        <title>Biogeography of thermophiles and predominance of Thermus scotoductus in domestic water heaters.</title>
        <authorList>
            <person name="Wilpiszeski R.L."/>
            <person name="Zhang Z."/>
            <person name="House C.H."/>
        </authorList>
    </citation>
    <scope>NUCLEOTIDE SEQUENCE [LARGE SCALE GENOMIC DNA]</scope>
    <source>
        <strain evidence="3 4">12_S12</strain>
    </source>
</reference>
<proteinExistence type="predicted"/>
<dbReference type="PANTHER" id="PTHR21666:SF270">
    <property type="entry name" value="MUREIN HYDROLASE ACTIVATOR ENVC"/>
    <property type="match status" value="1"/>
</dbReference>
<dbReference type="Gene3D" id="2.70.70.10">
    <property type="entry name" value="Glucose Permease (Domain IIA)"/>
    <property type="match status" value="1"/>
</dbReference>
<feature type="transmembrane region" description="Helical" evidence="1">
    <location>
        <begin position="12"/>
        <end position="32"/>
    </location>
</feature>
<dbReference type="SUPFAM" id="SSF51261">
    <property type="entry name" value="Duplicated hybrid motif"/>
    <property type="match status" value="1"/>
</dbReference>
<keyword evidence="1" id="KW-0472">Membrane</keyword>
<dbReference type="PANTHER" id="PTHR21666">
    <property type="entry name" value="PEPTIDASE-RELATED"/>
    <property type="match status" value="1"/>
</dbReference>
<evidence type="ECO:0000256" key="1">
    <source>
        <dbReference type="SAM" id="Phobius"/>
    </source>
</evidence>
<comment type="caution">
    <text evidence="3">The sequence shown here is derived from an EMBL/GenBank/DDBJ whole genome shotgun (WGS) entry which is preliminary data.</text>
</comment>